<dbReference type="InterPro" id="IPR002110">
    <property type="entry name" value="Ankyrin_rpt"/>
</dbReference>
<name>E9GQM4_DAPPU</name>
<dbReference type="SUPFAM" id="SSF48403">
    <property type="entry name" value="Ankyrin repeat"/>
    <property type="match status" value="3"/>
</dbReference>
<protein>
    <submittedName>
        <fullName evidence="4">Uncharacterized protein</fullName>
    </submittedName>
</protein>
<proteinExistence type="predicted"/>
<gene>
    <name evidence="4" type="ORF">DAPPUDRAFT_320614</name>
</gene>
<evidence type="ECO:0000256" key="1">
    <source>
        <dbReference type="ARBA" id="ARBA00022737"/>
    </source>
</evidence>
<dbReference type="PANTHER" id="PTHR24198">
    <property type="entry name" value="ANKYRIN REPEAT AND PROTEIN KINASE DOMAIN-CONTAINING PROTEIN"/>
    <property type="match status" value="1"/>
</dbReference>
<sequence>MYKIKCPDQPKSALGRYFHIDRQIPMAEANGEEQPRWNFVWKAKSTQSRSSRGGIQSGKLGELHVDKEKDTTSEIPELFLLDYILQDKSDGGSSSLYSRRDCHLNVTSNSASQPNSNLDLLKSALKNRLQEVSVYSNPLPIRTPLERYSVRNAFKIPSLPSLSDVAIHAFVVFRTVDTTDGSNKINWWSIEKNGRYIILQQSPSIKEVSESVYDVERRKTVRRLGPVKELTRANVNNTWLKGLFESIWETEQLNQPYHLFTSNCQIFASFVFEKVNDEGKKWSTLISGIVDSFGNKKETIRPVIDANTIKYHWIVQDSKYLIYKALIENEHLSEFQELLANYGTESINERDSQGYTLLEWAQAFTRGDVKMHLLEKGAVESELIHRNVFFIALQYWNSKKQINDNLKECLELDYTDVNETGDTALHLALHGAKWQIAKRILSENYANSVNSLGEIPLHIAAKSKGKMGLFKKILNQTKSESVDKVDKDGFTPLHWATFVNPLRNDKIKLLLDKGANINAQDTSDGNTPLHFALMLQSITVTEILLKYISTNVGDKVLDVNIKNNDEQTALHWAAAWPDIPVDLFKLILGKYTDINAQDNNKDTPLHAALMGKSKTATKKLLKHDAVDVNTGNIRKKTATHFAAEWPDIPDKLFKLILEKSVDINATTDCGASNCGNCQCHLTPLHMALGTKSAVATRELLKHVKLLDGKYVEDVDVNAKDNHEQTALYLAAMWAQIPIELFTIILNKSTDINAKSKCENTPLSVALWNKSETATRQLLQHVKWVDGKNFKDVDVNIKNGEGDTALHRAAQWTDIPGDLFKWILQKSTNVNAQNKHGTTPLHFALWNKSKTATEELLKCDNLDSNTKGFNNATALHLATSWPDIPRHCFRTILEKTADINATNIHGETPLLLALRGKSVIASEELLGRLLLKGQVSCISAEINLIGTTRNEYDVTALHCAASWPDIPEDIFKKVLDQSIDINAKTKCGATPLHSALFNKSKTATEQLLKHVKCVDGREMEDVDVNIKGFKSDAALHVAVQWSDIPLDFLKSILEKTTDINASNDDGETPLKLADICKLNKEAFKLLQHRSTSLILLCNKESEYND</sequence>
<feature type="repeat" description="ANK" evidence="3">
    <location>
        <begin position="800"/>
        <end position="834"/>
    </location>
</feature>
<keyword evidence="5" id="KW-1185">Reference proteome</keyword>
<reference evidence="4 5" key="1">
    <citation type="journal article" date="2011" name="Science">
        <title>The ecoresponsive genome of Daphnia pulex.</title>
        <authorList>
            <person name="Colbourne J.K."/>
            <person name="Pfrender M.E."/>
            <person name="Gilbert D."/>
            <person name="Thomas W.K."/>
            <person name="Tucker A."/>
            <person name="Oakley T.H."/>
            <person name="Tokishita S."/>
            <person name="Aerts A."/>
            <person name="Arnold G.J."/>
            <person name="Basu M.K."/>
            <person name="Bauer D.J."/>
            <person name="Caceres C.E."/>
            <person name="Carmel L."/>
            <person name="Casola C."/>
            <person name="Choi J.H."/>
            <person name="Detter J.C."/>
            <person name="Dong Q."/>
            <person name="Dusheyko S."/>
            <person name="Eads B.D."/>
            <person name="Frohlich T."/>
            <person name="Geiler-Samerotte K.A."/>
            <person name="Gerlach D."/>
            <person name="Hatcher P."/>
            <person name="Jogdeo S."/>
            <person name="Krijgsveld J."/>
            <person name="Kriventseva E.V."/>
            <person name="Kultz D."/>
            <person name="Laforsch C."/>
            <person name="Lindquist E."/>
            <person name="Lopez J."/>
            <person name="Manak J.R."/>
            <person name="Muller J."/>
            <person name="Pangilinan J."/>
            <person name="Patwardhan R.P."/>
            <person name="Pitluck S."/>
            <person name="Pritham E.J."/>
            <person name="Rechtsteiner A."/>
            <person name="Rho M."/>
            <person name="Rogozin I.B."/>
            <person name="Sakarya O."/>
            <person name="Salamov A."/>
            <person name="Schaack S."/>
            <person name="Shapiro H."/>
            <person name="Shiga Y."/>
            <person name="Skalitzky C."/>
            <person name="Smith Z."/>
            <person name="Souvorov A."/>
            <person name="Sung W."/>
            <person name="Tang Z."/>
            <person name="Tsuchiya D."/>
            <person name="Tu H."/>
            <person name="Vos H."/>
            <person name="Wang M."/>
            <person name="Wolf Y.I."/>
            <person name="Yamagata H."/>
            <person name="Yamada T."/>
            <person name="Ye Y."/>
            <person name="Shaw J.R."/>
            <person name="Andrews J."/>
            <person name="Crease T.J."/>
            <person name="Tang H."/>
            <person name="Lucas S.M."/>
            <person name="Robertson H.M."/>
            <person name="Bork P."/>
            <person name="Koonin E.V."/>
            <person name="Zdobnov E.M."/>
            <person name="Grigoriev I.V."/>
            <person name="Lynch M."/>
            <person name="Boore J.L."/>
        </authorList>
    </citation>
    <scope>NUCLEOTIDE SEQUENCE [LARGE SCALE GENOMIC DNA]</scope>
</reference>
<dbReference type="Proteomes" id="UP000000305">
    <property type="component" value="Unassembled WGS sequence"/>
</dbReference>
<evidence type="ECO:0000256" key="3">
    <source>
        <dbReference type="PROSITE-ProRule" id="PRU00023"/>
    </source>
</evidence>
<dbReference type="EMBL" id="GL732558">
    <property type="protein sequence ID" value="EFX78135.1"/>
    <property type="molecule type" value="Genomic_DNA"/>
</dbReference>
<feature type="repeat" description="ANK" evidence="3">
    <location>
        <begin position="524"/>
        <end position="546"/>
    </location>
</feature>
<feature type="repeat" description="ANK" evidence="3">
    <location>
        <begin position="565"/>
        <end position="599"/>
    </location>
</feature>
<dbReference type="PROSITE" id="PS50297">
    <property type="entry name" value="ANK_REP_REGION"/>
    <property type="match status" value="3"/>
</dbReference>
<dbReference type="Pfam" id="PF12796">
    <property type="entry name" value="Ank_2"/>
    <property type="match status" value="3"/>
</dbReference>
<dbReference type="PANTHER" id="PTHR24198:SF165">
    <property type="entry name" value="ANKYRIN REPEAT-CONTAINING PROTEIN-RELATED"/>
    <property type="match status" value="1"/>
</dbReference>
<evidence type="ECO:0000313" key="5">
    <source>
        <dbReference type="Proteomes" id="UP000000305"/>
    </source>
</evidence>
<dbReference type="SMART" id="SM00248">
    <property type="entry name" value="ANK"/>
    <property type="match status" value="17"/>
</dbReference>
<keyword evidence="1" id="KW-0677">Repeat</keyword>
<feature type="repeat" description="ANK" evidence="3">
    <location>
        <begin position="1029"/>
        <end position="1063"/>
    </location>
</feature>
<dbReference type="PhylomeDB" id="E9GQM4"/>
<keyword evidence="2 3" id="KW-0040">ANK repeat</keyword>
<dbReference type="Gene3D" id="1.25.40.20">
    <property type="entry name" value="Ankyrin repeat-containing domain"/>
    <property type="match status" value="4"/>
</dbReference>
<dbReference type="AlphaFoldDB" id="E9GQM4"/>
<dbReference type="eggNOG" id="KOG4177">
    <property type="taxonomic scope" value="Eukaryota"/>
</dbReference>
<dbReference type="HOGENOM" id="CLU_282733_0_0_1"/>
<dbReference type="GO" id="GO:0005737">
    <property type="term" value="C:cytoplasm"/>
    <property type="evidence" value="ECO:0000318"/>
    <property type="project" value="GO_Central"/>
</dbReference>
<dbReference type="OMA" id="ESACINQ"/>
<organism evidence="4 5">
    <name type="scientific">Daphnia pulex</name>
    <name type="common">Water flea</name>
    <dbReference type="NCBI Taxonomy" id="6669"/>
    <lineage>
        <taxon>Eukaryota</taxon>
        <taxon>Metazoa</taxon>
        <taxon>Ecdysozoa</taxon>
        <taxon>Arthropoda</taxon>
        <taxon>Crustacea</taxon>
        <taxon>Branchiopoda</taxon>
        <taxon>Diplostraca</taxon>
        <taxon>Cladocera</taxon>
        <taxon>Anomopoda</taxon>
        <taxon>Daphniidae</taxon>
        <taxon>Daphnia</taxon>
    </lineage>
</organism>
<accession>E9GQM4</accession>
<dbReference type="STRING" id="6669.E9GQM4"/>
<evidence type="ECO:0000313" key="4">
    <source>
        <dbReference type="EMBL" id="EFX78135.1"/>
    </source>
</evidence>
<dbReference type="KEGG" id="dpx:DAPPUDRAFT_320614"/>
<evidence type="ECO:0000256" key="2">
    <source>
        <dbReference type="ARBA" id="ARBA00023043"/>
    </source>
</evidence>
<feature type="repeat" description="ANK" evidence="3">
    <location>
        <begin position="869"/>
        <end position="903"/>
    </location>
</feature>
<dbReference type="OrthoDB" id="6367890at2759"/>
<dbReference type="InterPro" id="IPR036770">
    <property type="entry name" value="Ankyrin_rpt-contain_sf"/>
</dbReference>
<feature type="repeat" description="ANK" evidence="3">
    <location>
        <begin position="488"/>
        <end position="522"/>
    </location>
</feature>
<dbReference type="InParanoid" id="E9GQM4"/>
<dbReference type="PROSITE" id="PS50088">
    <property type="entry name" value="ANK_REPEAT"/>
    <property type="match status" value="6"/>
</dbReference>